<gene>
    <name evidence="7" type="ORF">HAND00432_LOCUS32481</name>
</gene>
<evidence type="ECO:0000256" key="6">
    <source>
        <dbReference type="SAM" id="Phobius"/>
    </source>
</evidence>
<feature type="region of interest" description="Disordered" evidence="5">
    <location>
        <begin position="390"/>
        <end position="418"/>
    </location>
</feature>
<feature type="transmembrane region" description="Helical" evidence="6">
    <location>
        <begin position="279"/>
        <end position="297"/>
    </location>
</feature>
<keyword evidence="2 6" id="KW-0812">Transmembrane</keyword>
<evidence type="ECO:0008006" key="8">
    <source>
        <dbReference type="Google" id="ProtNLM"/>
    </source>
</evidence>
<name>A0A6U5C1E1_HEMAN</name>
<dbReference type="GO" id="GO:0016020">
    <property type="term" value="C:membrane"/>
    <property type="evidence" value="ECO:0007669"/>
    <property type="project" value="UniProtKB-SubCell"/>
</dbReference>
<evidence type="ECO:0000256" key="5">
    <source>
        <dbReference type="SAM" id="MobiDB-lite"/>
    </source>
</evidence>
<feature type="compositionally biased region" description="Basic residues" evidence="5">
    <location>
        <begin position="390"/>
        <end position="405"/>
    </location>
</feature>
<sequence>MRRSEDYGRGRGRRYSDDYSDDGWDRPRGNASSSTVVSRCILMIVNALSIAFGCVMIYAGATALMEQNIEDLGGLEQPVVFLVAFGSILTFLSLCGFLGACCAIRRDGSSKIDGCCADRALMIYYVGIMTLCACMLYGGVLCLMYKDKASEYVDIYWTAINEVFDQPDPDAIKGHLRDGGVICLIGMFVNLLCAHFSAKVMGYQHTARRTMLTSNMVGLVLGVLLIVLAFLPGSREMGVKDGYLPHVIGSLGILASLLSVAGFLGAFFLSPCLLATNGVLLGLLAVLMLGFGAYALANADDARALVEQQWEFVRTKIYDLCPECEVPPAVTEQESQQCCTQRAGLVVWDNMSSLGLGACILLISMCVNVFFSFYLWREVRVKRRQSNYRSERKRLKPTKRGRRRRRDEEEDISSEDDL</sequence>
<evidence type="ECO:0000256" key="4">
    <source>
        <dbReference type="ARBA" id="ARBA00023136"/>
    </source>
</evidence>
<feature type="transmembrane region" description="Helical" evidence="6">
    <location>
        <begin position="36"/>
        <end position="59"/>
    </location>
</feature>
<evidence type="ECO:0000256" key="1">
    <source>
        <dbReference type="ARBA" id="ARBA00004141"/>
    </source>
</evidence>
<keyword evidence="4 6" id="KW-0472">Membrane</keyword>
<feature type="transmembrane region" description="Helical" evidence="6">
    <location>
        <begin position="210"/>
        <end position="231"/>
    </location>
</feature>
<protein>
    <recommendedName>
        <fullName evidence="8">Tetraspanin</fullName>
    </recommendedName>
</protein>
<dbReference type="Pfam" id="PF00335">
    <property type="entry name" value="Tetraspanin"/>
    <property type="match status" value="1"/>
</dbReference>
<comment type="subcellular location">
    <subcellularLocation>
        <location evidence="1">Membrane</location>
        <topology evidence="1">Multi-pass membrane protein</topology>
    </subcellularLocation>
</comment>
<proteinExistence type="predicted"/>
<feature type="transmembrane region" description="Helical" evidence="6">
    <location>
        <begin position="122"/>
        <end position="146"/>
    </location>
</feature>
<organism evidence="7">
    <name type="scientific">Hemiselmis andersenii</name>
    <name type="common">Cryptophyte alga</name>
    <dbReference type="NCBI Taxonomy" id="464988"/>
    <lineage>
        <taxon>Eukaryota</taxon>
        <taxon>Cryptophyceae</taxon>
        <taxon>Cryptomonadales</taxon>
        <taxon>Hemiselmidaceae</taxon>
        <taxon>Hemiselmis</taxon>
    </lineage>
</organism>
<feature type="transmembrane region" description="Helical" evidence="6">
    <location>
        <begin position="243"/>
        <end position="267"/>
    </location>
</feature>
<evidence type="ECO:0000256" key="2">
    <source>
        <dbReference type="ARBA" id="ARBA00022692"/>
    </source>
</evidence>
<keyword evidence="3 6" id="KW-1133">Transmembrane helix</keyword>
<dbReference type="EMBL" id="HBFX01053937">
    <property type="protein sequence ID" value="CAD8981471.1"/>
    <property type="molecule type" value="Transcribed_RNA"/>
</dbReference>
<evidence type="ECO:0000313" key="7">
    <source>
        <dbReference type="EMBL" id="CAD8981471.1"/>
    </source>
</evidence>
<feature type="transmembrane region" description="Helical" evidence="6">
    <location>
        <begin position="179"/>
        <end position="198"/>
    </location>
</feature>
<dbReference type="AlphaFoldDB" id="A0A6U5C1E1"/>
<dbReference type="InterPro" id="IPR018499">
    <property type="entry name" value="Tetraspanin/Peripherin"/>
</dbReference>
<feature type="transmembrane region" description="Helical" evidence="6">
    <location>
        <begin position="354"/>
        <end position="376"/>
    </location>
</feature>
<reference evidence="7" key="1">
    <citation type="submission" date="2021-01" db="EMBL/GenBank/DDBJ databases">
        <authorList>
            <person name="Corre E."/>
            <person name="Pelletier E."/>
            <person name="Niang G."/>
            <person name="Scheremetjew M."/>
            <person name="Finn R."/>
            <person name="Kale V."/>
            <person name="Holt S."/>
            <person name="Cochrane G."/>
            <person name="Meng A."/>
            <person name="Brown T."/>
            <person name="Cohen L."/>
        </authorList>
    </citation>
    <scope>NUCLEOTIDE SEQUENCE</scope>
    <source>
        <strain evidence="7">CCMP644</strain>
    </source>
</reference>
<accession>A0A6U5C1E1</accession>
<feature type="compositionally biased region" description="Acidic residues" evidence="5">
    <location>
        <begin position="408"/>
        <end position="418"/>
    </location>
</feature>
<feature type="transmembrane region" description="Helical" evidence="6">
    <location>
        <begin position="79"/>
        <end position="101"/>
    </location>
</feature>
<evidence type="ECO:0000256" key="3">
    <source>
        <dbReference type="ARBA" id="ARBA00022989"/>
    </source>
</evidence>